<evidence type="ECO:0000313" key="1">
    <source>
        <dbReference type="EMBL" id="CAG8455645.1"/>
    </source>
</evidence>
<reference evidence="1" key="1">
    <citation type="submission" date="2021-06" db="EMBL/GenBank/DDBJ databases">
        <authorList>
            <person name="Kallberg Y."/>
            <person name="Tangrot J."/>
            <person name="Rosling A."/>
        </authorList>
    </citation>
    <scope>NUCLEOTIDE SEQUENCE</scope>
    <source>
        <strain evidence="1">UK204</strain>
    </source>
</reference>
<dbReference type="AlphaFoldDB" id="A0A9N8VM65"/>
<gene>
    <name evidence="1" type="ORF">FCALED_LOCUS1479</name>
</gene>
<proteinExistence type="predicted"/>
<evidence type="ECO:0000313" key="2">
    <source>
        <dbReference type="Proteomes" id="UP000789570"/>
    </source>
</evidence>
<name>A0A9N8VM65_9GLOM</name>
<comment type="caution">
    <text evidence="1">The sequence shown here is derived from an EMBL/GenBank/DDBJ whole genome shotgun (WGS) entry which is preliminary data.</text>
</comment>
<accession>A0A9N8VM65</accession>
<sequence>YKYGSVGFGHIRMMSDMSNNSGYPNDISVVEVFTTPQKTTNIFEKRIFDII</sequence>
<keyword evidence="2" id="KW-1185">Reference proteome</keyword>
<feature type="non-terminal residue" evidence="1">
    <location>
        <position position="1"/>
    </location>
</feature>
<organism evidence="1 2">
    <name type="scientific">Funneliformis caledonium</name>
    <dbReference type="NCBI Taxonomy" id="1117310"/>
    <lineage>
        <taxon>Eukaryota</taxon>
        <taxon>Fungi</taxon>
        <taxon>Fungi incertae sedis</taxon>
        <taxon>Mucoromycota</taxon>
        <taxon>Glomeromycotina</taxon>
        <taxon>Glomeromycetes</taxon>
        <taxon>Glomerales</taxon>
        <taxon>Glomeraceae</taxon>
        <taxon>Funneliformis</taxon>
    </lineage>
</organism>
<protein>
    <submittedName>
        <fullName evidence="1">4880_t:CDS:1</fullName>
    </submittedName>
</protein>
<dbReference type="Proteomes" id="UP000789570">
    <property type="component" value="Unassembled WGS sequence"/>
</dbReference>
<dbReference type="EMBL" id="CAJVPQ010000195">
    <property type="protein sequence ID" value="CAG8455645.1"/>
    <property type="molecule type" value="Genomic_DNA"/>
</dbReference>